<accession>A0A918MI59</accession>
<organism evidence="1 2">
    <name type="scientific">Gemmobacter lanyuensis</name>
    <dbReference type="NCBI Taxonomy" id="1054497"/>
    <lineage>
        <taxon>Bacteria</taxon>
        <taxon>Pseudomonadati</taxon>
        <taxon>Pseudomonadota</taxon>
        <taxon>Alphaproteobacteria</taxon>
        <taxon>Rhodobacterales</taxon>
        <taxon>Paracoccaceae</taxon>
        <taxon>Gemmobacter</taxon>
    </lineage>
</organism>
<protein>
    <submittedName>
        <fullName evidence="1">Uncharacterized protein</fullName>
    </submittedName>
</protein>
<keyword evidence="2" id="KW-1185">Reference proteome</keyword>
<dbReference type="AlphaFoldDB" id="A0A918MI59"/>
<reference evidence="1" key="2">
    <citation type="submission" date="2020-09" db="EMBL/GenBank/DDBJ databases">
        <authorList>
            <person name="Sun Q."/>
            <person name="Kim S."/>
        </authorList>
    </citation>
    <scope>NUCLEOTIDE SEQUENCE</scope>
    <source>
        <strain evidence="1">KCTC 23714</strain>
    </source>
</reference>
<dbReference type="Proteomes" id="UP000628984">
    <property type="component" value="Unassembled WGS sequence"/>
</dbReference>
<comment type="caution">
    <text evidence="1">The sequence shown here is derived from an EMBL/GenBank/DDBJ whole genome shotgun (WGS) entry which is preliminary data.</text>
</comment>
<dbReference type="RefSeq" id="WP_189632645.1">
    <property type="nucleotide sequence ID" value="NZ_BMYQ01000001.1"/>
</dbReference>
<evidence type="ECO:0000313" key="1">
    <source>
        <dbReference type="EMBL" id="GGW24186.1"/>
    </source>
</evidence>
<reference evidence="1" key="1">
    <citation type="journal article" date="2014" name="Int. J. Syst. Evol. Microbiol.">
        <title>Complete genome sequence of Corynebacterium casei LMG S-19264T (=DSM 44701T), isolated from a smear-ripened cheese.</title>
        <authorList>
            <consortium name="US DOE Joint Genome Institute (JGI-PGF)"/>
            <person name="Walter F."/>
            <person name="Albersmeier A."/>
            <person name="Kalinowski J."/>
            <person name="Ruckert C."/>
        </authorList>
    </citation>
    <scope>NUCLEOTIDE SEQUENCE</scope>
    <source>
        <strain evidence="1">KCTC 23714</strain>
    </source>
</reference>
<sequence>MMWLTTRALGLGFACVTIWLLSLALAIAMHTAAILYLILWAGLADGRAIHAIVRGLTK</sequence>
<proteinExistence type="predicted"/>
<dbReference type="EMBL" id="BMYQ01000001">
    <property type="protein sequence ID" value="GGW24186.1"/>
    <property type="molecule type" value="Genomic_DNA"/>
</dbReference>
<name>A0A918MI59_9RHOB</name>
<gene>
    <name evidence="1" type="ORF">GCM10011452_09580</name>
</gene>
<evidence type="ECO:0000313" key="2">
    <source>
        <dbReference type="Proteomes" id="UP000628984"/>
    </source>
</evidence>